<feature type="region of interest" description="Disordered" evidence="2">
    <location>
        <begin position="183"/>
        <end position="226"/>
    </location>
</feature>
<feature type="coiled-coil region" evidence="1">
    <location>
        <begin position="279"/>
        <end position="334"/>
    </location>
</feature>
<proteinExistence type="predicted"/>
<evidence type="ECO:0000256" key="2">
    <source>
        <dbReference type="SAM" id="MobiDB-lite"/>
    </source>
</evidence>
<name>A0A1I7XTS1_HETBA</name>
<feature type="compositionally biased region" description="Low complexity" evidence="2">
    <location>
        <begin position="379"/>
        <end position="406"/>
    </location>
</feature>
<reference evidence="4" key="1">
    <citation type="submission" date="2016-11" db="UniProtKB">
        <authorList>
            <consortium name="WormBaseParasite"/>
        </authorList>
    </citation>
    <scope>IDENTIFICATION</scope>
</reference>
<sequence length="424" mass="46850">MLRVDERDRDSHLNETSGYTSEGGIAIYAKMQAKLREYRDSMRRGQVDINDSFEDSSSISSGISENFDDVSTDDLSGTDHPMAVAAYGKLGDYQHFSRSNGRVPSLAGYHSLDRKYHMADFYREDSSAHRLALFDQRSAMALVSPRRVPQISDSMQRHSVTASRASLNASGMSRSMVLLESDVSPTIQQRGTSSRRGASPRRGARFPLSVASSVHSNKGSLSARGPEGIYANCGGRDSIHLHRLTDEVQSSPSHGKISSGDIIGSQLSLVSGPAYNSLSDKYESDIRKMSRELEGYKHTINRLTRKQEDYSNVMDVFENKLSQLSKQVDKAQLKPDELSKLRHEIEHLRMMSGRLAQGAENKKSIEGAGELLRQPSLESVASMASHRSSMSSSSKSSKTDKSSLNSFGKTKRSWTNNVDVQLLV</sequence>
<dbReference type="AlphaFoldDB" id="A0A1I7XTS1"/>
<dbReference type="Proteomes" id="UP000095283">
    <property type="component" value="Unplaced"/>
</dbReference>
<organism evidence="3 4">
    <name type="scientific">Heterorhabditis bacteriophora</name>
    <name type="common">Entomopathogenic nematode worm</name>
    <dbReference type="NCBI Taxonomy" id="37862"/>
    <lineage>
        <taxon>Eukaryota</taxon>
        <taxon>Metazoa</taxon>
        <taxon>Ecdysozoa</taxon>
        <taxon>Nematoda</taxon>
        <taxon>Chromadorea</taxon>
        <taxon>Rhabditida</taxon>
        <taxon>Rhabditina</taxon>
        <taxon>Rhabditomorpha</taxon>
        <taxon>Strongyloidea</taxon>
        <taxon>Heterorhabditidae</taxon>
        <taxon>Heterorhabditis</taxon>
    </lineage>
</organism>
<feature type="compositionally biased region" description="Polar residues" evidence="2">
    <location>
        <begin position="210"/>
        <end position="220"/>
    </location>
</feature>
<keyword evidence="1" id="KW-0175">Coiled coil</keyword>
<dbReference type="PANTHER" id="PTHR12784">
    <property type="entry name" value="STEERIN"/>
    <property type="match status" value="1"/>
</dbReference>
<protein>
    <submittedName>
        <fullName evidence="4">Neuron navigator 2</fullName>
    </submittedName>
</protein>
<keyword evidence="3" id="KW-1185">Reference proteome</keyword>
<dbReference type="PANTHER" id="PTHR12784:SF28">
    <property type="entry name" value="PROTEIN SICKIE"/>
    <property type="match status" value="1"/>
</dbReference>
<dbReference type="GO" id="GO:0022008">
    <property type="term" value="P:neurogenesis"/>
    <property type="evidence" value="ECO:0007669"/>
    <property type="project" value="InterPro"/>
</dbReference>
<dbReference type="InterPro" id="IPR039041">
    <property type="entry name" value="Nav/unc-53"/>
</dbReference>
<evidence type="ECO:0000256" key="1">
    <source>
        <dbReference type="SAM" id="Coils"/>
    </source>
</evidence>
<dbReference type="WBParaSite" id="Hba_20888">
    <property type="protein sequence ID" value="Hba_20888"/>
    <property type="gene ID" value="Hba_20888"/>
</dbReference>
<feature type="region of interest" description="Disordered" evidence="2">
    <location>
        <begin position="370"/>
        <end position="410"/>
    </location>
</feature>
<accession>A0A1I7XTS1</accession>
<evidence type="ECO:0000313" key="4">
    <source>
        <dbReference type="WBParaSite" id="Hba_20888"/>
    </source>
</evidence>
<evidence type="ECO:0000313" key="3">
    <source>
        <dbReference type="Proteomes" id="UP000095283"/>
    </source>
</evidence>